<reference evidence="3" key="1">
    <citation type="submission" date="2019-12" db="EMBL/GenBank/DDBJ databases">
        <title>Genome sequencing and annotation of Brassica cretica.</title>
        <authorList>
            <person name="Studholme D.J."/>
            <person name="Sarris P."/>
        </authorList>
    </citation>
    <scope>NUCLEOTIDE SEQUENCE</scope>
    <source>
        <strain evidence="3">PFS-109/04</strain>
        <tissue evidence="3">Leaf</tissue>
    </source>
</reference>
<evidence type="ECO:0000256" key="1">
    <source>
        <dbReference type="SAM" id="Coils"/>
    </source>
</evidence>
<organism evidence="3 4">
    <name type="scientific">Brassica cretica</name>
    <name type="common">Mustard</name>
    <dbReference type="NCBI Taxonomy" id="69181"/>
    <lineage>
        <taxon>Eukaryota</taxon>
        <taxon>Viridiplantae</taxon>
        <taxon>Streptophyta</taxon>
        <taxon>Embryophyta</taxon>
        <taxon>Tracheophyta</taxon>
        <taxon>Spermatophyta</taxon>
        <taxon>Magnoliopsida</taxon>
        <taxon>eudicotyledons</taxon>
        <taxon>Gunneridae</taxon>
        <taxon>Pentapetalae</taxon>
        <taxon>rosids</taxon>
        <taxon>malvids</taxon>
        <taxon>Brassicales</taxon>
        <taxon>Brassicaceae</taxon>
        <taxon>Brassiceae</taxon>
        <taxon>Brassica</taxon>
    </lineage>
</organism>
<feature type="compositionally biased region" description="Polar residues" evidence="2">
    <location>
        <begin position="102"/>
        <end position="116"/>
    </location>
</feature>
<dbReference type="Proteomes" id="UP000712600">
    <property type="component" value="Unassembled WGS sequence"/>
</dbReference>
<comment type="caution">
    <text evidence="3">The sequence shown here is derived from an EMBL/GenBank/DDBJ whole genome shotgun (WGS) entry which is preliminary data.</text>
</comment>
<keyword evidence="1" id="KW-0175">Coiled coil</keyword>
<dbReference type="EMBL" id="QGKX02001290">
    <property type="protein sequence ID" value="KAF3537212.1"/>
    <property type="molecule type" value="Genomic_DNA"/>
</dbReference>
<feature type="compositionally biased region" description="Basic residues" evidence="2">
    <location>
        <begin position="161"/>
        <end position="171"/>
    </location>
</feature>
<accession>A0A8S9QC17</accession>
<feature type="region of interest" description="Disordered" evidence="2">
    <location>
        <begin position="97"/>
        <end position="171"/>
    </location>
</feature>
<evidence type="ECO:0000256" key="2">
    <source>
        <dbReference type="SAM" id="MobiDB-lite"/>
    </source>
</evidence>
<protein>
    <submittedName>
        <fullName evidence="3">Uncharacterized protein</fullName>
    </submittedName>
</protein>
<proteinExistence type="predicted"/>
<dbReference type="AlphaFoldDB" id="A0A8S9QC17"/>
<feature type="compositionally biased region" description="Basic and acidic residues" evidence="2">
    <location>
        <begin position="117"/>
        <end position="126"/>
    </location>
</feature>
<evidence type="ECO:0000313" key="3">
    <source>
        <dbReference type="EMBL" id="KAF3537212.1"/>
    </source>
</evidence>
<gene>
    <name evidence="3" type="ORF">F2Q69_00021459</name>
</gene>
<sequence>MVSTLIDKSRDQEVAYRTIANRLEQTKRELDAHRAEARERAENCPDLKNRTPIFGNARVLGTPEFPCARSRRYEGESSQKTSQPGLAYRSLNYSGLNEVHTRTQGPQSHLGQTHNMSTERPEETRPRGSPMDFRIPDNRVPPIREAFQTQQTKPAYNPRQHGMHRHFEGKK</sequence>
<evidence type="ECO:0000313" key="4">
    <source>
        <dbReference type="Proteomes" id="UP000712600"/>
    </source>
</evidence>
<name>A0A8S9QC17_BRACR</name>
<feature type="coiled-coil region" evidence="1">
    <location>
        <begin position="16"/>
        <end position="43"/>
    </location>
</feature>